<accession>A0A0K8P6Z4</accession>
<comment type="similarity">
    <text evidence="1">Belongs to the transposase 7 family.</text>
</comment>
<organism evidence="7 8">
    <name type="scientific">Piscinibacter sakaiensis</name>
    <name type="common">Ideonella sakaiensis</name>
    <dbReference type="NCBI Taxonomy" id="1547922"/>
    <lineage>
        <taxon>Bacteria</taxon>
        <taxon>Pseudomonadati</taxon>
        <taxon>Pseudomonadota</taxon>
        <taxon>Betaproteobacteria</taxon>
        <taxon>Burkholderiales</taxon>
        <taxon>Sphaerotilaceae</taxon>
        <taxon>Piscinibacter</taxon>
    </lineage>
</organism>
<dbReference type="EMBL" id="BBYR01000075">
    <property type="protein sequence ID" value="GAP38381.1"/>
    <property type="molecule type" value="Genomic_DNA"/>
</dbReference>
<dbReference type="Pfam" id="PF01526">
    <property type="entry name" value="DDE_Tnp_Tn3"/>
    <property type="match status" value="1"/>
</dbReference>
<dbReference type="OrthoDB" id="5292689at2"/>
<evidence type="ECO:0000256" key="2">
    <source>
        <dbReference type="ARBA" id="ARBA00022578"/>
    </source>
</evidence>
<dbReference type="RefSeq" id="WP_054022254.1">
    <property type="nucleotide sequence ID" value="NZ_BBYR01000075.1"/>
</dbReference>
<dbReference type="STRING" id="1547922.ISF6_4839"/>
<dbReference type="AlphaFoldDB" id="A0A0K8P6Z4"/>
<gene>
    <name evidence="7" type="ORF">ISF6_4839</name>
</gene>
<protein>
    <submittedName>
        <fullName evidence="7">Mobile element protein</fullName>
    </submittedName>
</protein>
<dbReference type="InterPro" id="IPR025296">
    <property type="entry name" value="DUF4158"/>
</dbReference>
<evidence type="ECO:0000313" key="7">
    <source>
        <dbReference type="EMBL" id="GAP38381.1"/>
    </source>
</evidence>
<evidence type="ECO:0000256" key="3">
    <source>
        <dbReference type="ARBA" id="ARBA00023125"/>
    </source>
</evidence>
<evidence type="ECO:0000256" key="4">
    <source>
        <dbReference type="ARBA" id="ARBA00023172"/>
    </source>
</evidence>
<keyword evidence="4" id="KW-0233">DNA recombination</keyword>
<name>A0A0K8P6Z4_PISS1</name>
<keyword evidence="8" id="KW-1185">Reference proteome</keyword>
<dbReference type="InterPro" id="IPR002513">
    <property type="entry name" value="Tn3_Tnp_DDE_dom"/>
</dbReference>
<dbReference type="GO" id="GO:0004803">
    <property type="term" value="F:transposase activity"/>
    <property type="evidence" value="ECO:0007669"/>
    <property type="project" value="InterPro"/>
</dbReference>
<reference evidence="8" key="1">
    <citation type="submission" date="2015-07" db="EMBL/GenBank/DDBJ databases">
        <title>Discovery of a poly(ethylene terephthalate assimilation.</title>
        <authorList>
            <person name="Yoshida S."/>
            <person name="Hiraga K."/>
            <person name="Takehana T."/>
            <person name="Taniguchi I."/>
            <person name="Yamaji H."/>
            <person name="Maeda Y."/>
            <person name="Toyohara K."/>
            <person name="Miyamoto K."/>
            <person name="Kimura Y."/>
            <person name="Oda K."/>
        </authorList>
    </citation>
    <scope>NUCLEOTIDE SEQUENCE [LARGE SCALE GENOMIC DNA]</scope>
    <source>
        <strain evidence="8">NBRC 110686 / TISTR 2288 / 201-F6</strain>
    </source>
</reference>
<keyword evidence="2" id="KW-0815">Transposition</keyword>
<evidence type="ECO:0000259" key="6">
    <source>
        <dbReference type="Pfam" id="PF13700"/>
    </source>
</evidence>
<keyword evidence="3" id="KW-0238">DNA-binding</keyword>
<sequence>MPAFALRFVGQEALPPRLSEFDREQFFTLTSAEVAAVREQFRSDHRLPAALMLMFMRVAGRPLDGFNVLPRNLLRHTAQVLAVSPPSIASLRSIYKRRQTLSKHQLWAKTYLGLRELEVDDEAALTAALLAQAADVSHADDLVQSASHWLFTRRILIPGARRLQDWARVAFAAVESQILGAVNAAVPPAAAQKVVAAAYSARPGTDTTHLEWLKTPSKRHGPGTLTETIDKVRYLKELGAQDWNLSAVSLAKQQAYARQVQARRPVKTREIKPTRQLIELVCFLRVTLLELTDVALLQTSRRSQQLFREAADKAQSNRIRGTTGLIQQAAKARSVLHDESKTWQARVLEARDLLAELGEAASGSFVSLVRKALAEDSQRVHACLAALTDLDFGGRSGDPGFEQWKSWTDLQRQGVTELKEGVPLPDVGAAWHGLVRDLDPRSGFRAFEACTMMSLRKSLRRGSVWLAHSLSFRERDQMLIPPADWALQRDEQVALLGMPKSAADFLEPLLANLMAGMSAVAEAQRRGKVEIGADGMLHLPAITALPDQAEPVRTRETIYNLIGSVQFPDMLLEVDAATGFSEALLGHRAQSTDELVALYGALLAHGTDADAKGVASMIPGLEPTQVTVAMRALEGSGRLRRANERVAEFQCRIPIASLWGDGDKASADMMSLDASRHLWNARVDPRRRTYAAGLYTHVRDRWGIVYDQPIVLNERQAGVAIEGIEQHNSAADRVRISLLAVDTHGYTNPAMAIAKLLGFDLCPRLRDLAERKLYLPRGFIVPDGLEAVTVRRVSLAAIERGWDELLRLAASIRSGRVSATLALQRFGSAAQGDPLHRAAEHLGRLLRTVFLCDYIAIDDFRREIHTLLNRGESVHQLQRAVYSGKVAPERGRRRDEMKAISGSHALLTNIVLAWNTARMHEVVERLKRDGIPVEDEWLRRIGPAHFSHVNFRGTMRFGVEKFAAALIQRVPGQAARLVS</sequence>
<dbReference type="InterPro" id="IPR047653">
    <property type="entry name" value="Tn3-like_transpos"/>
</dbReference>
<evidence type="ECO:0000259" key="5">
    <source>
        <dbReference type="Pfam" id="PF01526"/>
    </source>
</evidence>
<proteinExistence type="inferred from homology"/>
<feature type="domain" description="Tn3 transposase DDE" evidence="5">
    <location>
        <begin position="569"/>
        <end position="954"/>
    </location>
</feature>
<dbReference type="GO" id="GO:0003677">
    <property type="term" value="F:DNA binding"/>
    <property type="evidence" value="ECO:0007669"/>
    <property type="project" value="UniProtKB-KW"/>
</dbReference>
<evidence type="ECO:0000256" key="1">
    <source>
        <dbReference type="ARBA" id="ARBA00009402"/>
    </source>
</evidence>
<dbReference type="Proteomes" id="UP000037660">
    <property type="component" value="Unassembled WGS sequence"/>
</dbReference>
<dbReference type="NCBIfam" id="NF033527">
    <property type="entry name" value="transpos_Tn3"/>
    <property type="match status" value="1"/>
</dbReference>
<dbReference type="GO" id="GO:0006313">
    <property type="term" value="P:DNA transposition"/>
    <property type="evidence" value="ECO:0007669"/>
    <property type="project" value="InterPro"/>
</dbReference>
<comment type="caution">
    <text evidence="7">The sequence shown here is derived from an EMBL/GenBank/DDBJ whole genome shotgun (WGS) entry which is preliminary data.</text>
</comment>
<feature type="domain" description="DUF4158" evidence="6">
    <location>
        <begin position="16"/>
        <end position="167"/>
    </location>
</feature>
<dbReference type="Pfam" id="PF13700">
    <property type="entry name" value="DUF4158"/>
    <property type="match status" value="1"/>
</dbReference>
<reference evidence="7 8" key="2">
    <citation type="journal article" date="2016" name="Science">
        <title>A bacterium that degrades and assimilates poly(ethylene terephthalate).</title>
        <authorList>
            <person name="Yoshida S."/>
            <person name="Hiraga K."/>
            <person name="Takehana T."/>
            <person name="Taniguchi I."/>
            <person name="Yamaji H."/>
            <person name="Maeda Y."/>
            <person name="Toyohara K."/>
            <person name="Miyamoto K."/>
            <person name="Kimura Y."/>
            <person name="Oda K."/>
        </authorList>
    </citation>
    <scope>NUCLEOTIDE SEQUENCE [LARGE SCALE GENOMIC DNA]</scope>
    <source>
        <strain evidence="8">NBRC 110686 / TISTR 2288 / 201-F6</strain>
    </source>
</reference>
<evidence type="ECO:0000313" key="8">
    <source>
        <dbReference type="Proteomes" id="UP000037660"/>
    </source>
</evidence>